<dbReference type="PROSITE" id="PS50850">
    <property type="entry name" value="MFS"/>
    <property type="match status" value="1"/>
</dbReference>
<dbReference type="GO" id="GO:0022857">
    <property type="term" value="F:transmembrane transporter activity"/>
    <property type="evidence" value="ECO:0007669"/>
    <property type="project" value="InterPro"/>
</dbReference>
<feature type="transmembrane region" description="Helical" evidence="4">
    <location>
        <begin position="365"/>
        <end position="386"/>
    </location>
</feature>
<evidence type="ECO:0000259" key="5">
    <source>
        <dbReference type="PROSITE" id="PS50850"/>
    </source>
</evidence>
<dbReference type="EMBL" id="LDOU01000002">
    <property type="protein sequence ID" value="KLV11481.1"/>
    <property type="molecule type" value="Genomic_DNA"/>
</dbReference>
<feature type="transmembrane region" description="Helical" evidence="4">
    <location>
        <begin position="215"/>
        <end position="235"/>
    </location>
</feature>
<feature type="transmembrane region" description="Helical" evidence="4">
    <location>
        <begin position="163"/>
        <end position="181"/>
    </location>
</feature>
<feature type="transmembrane region" description="Helical" evidence="4">
    <location>
        <begin position="247"/>
        <end position="267"/>
    </location>
</feature>
<dbReference type="InterPro" id="IPR011701">
    <property type="entry name" value="MFS"/>
</dbReference>
<feature type="transmembrane region" description="Helical" evidence="4">
    <location>
        <begin position="7"/>
        <end position="26"/>
    </location>
</feature>
<gene>
    <name evidence="6" type="ORF">ABT57_01645</name>
</gene>
<proteinExistence type="predicted"/>
<dbReference type="Gene3D" id="1.20.1250.20">
    <property type="entry name" value="MFS general substrate transporter like domains"/>
    <property type="match status" value="2"/>
</dbReference>
<feature type="domain" description="Major facilitator superfamily (MFS) profile" evidence="5">
    <location>
        <begin position="7"/>
        <end position="390"/>
    </location>
</feature>
<reference evidence="6 7" key="1">
    <citation type="submission" date="2015-05" db="EMBL/GenBank/DDBJ databases">
        <title>Photobacterium galathea sp. nov.</title>
        <authorList>
            <person name="Machado H."/>
            <person name="Gram L."/>
        </authorList>
    </citation>
    <scope>NUCLEOTIDE SEQUENCE [LARGE SCALE GENOMIC DNA]</scope>
    <source>
        <strain evidence="6 7">DSM 22954</strain>
    </source>
</reference>
<evidence type="ECO:0000256" key="1">
    <source>
        <dbReference type="ARBA" id="ARBA00022692"/>
    </source>
</evidence>
<comment type="caution">
    <text evidence="6">The sequence shown here is derived from an EMBL/GenBank/DDBJ whole genome shotgun (WGS) entry which is preliminary data.</text>
</comment>
<dbReference type="PANTHER" id="PTHR11360:SF284">
    <property type="entry name" value="EG:103B4.3 PROTEIN-RELATED"/>
    <property type="match status" value="1"/>
</dbReference>
<feature type="transmembrane region" description="Helical" evidence="4">
    <location>
        <begin position="299"/>
        <end position="321"/>
    </location>
</feature>
<organism evidence="6 7">
    <name type="scientific">Photobacterium ganghwense</name>
    <dbReference type="NCBI Taxonomy" id="320778"/>
    <lineage>
        <taxon>Bacteria</taxon>
        <taxon>Pseudomonadati</taxon>
        <taxon>Pseudomonadota</taxon>
        <taxon>Gammaproteobacteria</taxon>
        <taxon>Vibrionales</taxon>
        <taxon>Vibrionaceae</taxon>
        <taxon>Photobacterium</taxon>
    </lineage>
</organism>
<dbReference type="InterPro" id="IPR050327">
    <property type="entry name" value="Proton-linked_MCT"/>
</dbReference>
<evidence type="ECO:0000313" key="7">
    <source>
        <dbReference type="Proteomes" id="UP000035909"/>
    </source>
</evidence>
<dbReference type="PANTHER" id="PTHR11360">
    <property type="entry name" value="MONOCARBOXYLATE TRANSPORTER"/>
    <property type="match status" value="1"/>
</dbReference>
<dbReference type="PATRIC" id="fig|320778.3.peg.350"/>
<protein>
    <submittedName>
        <fullName evidence="6">MFS transporter</fullName>
    </submittedName>
</protein>
<keyword evidence="3 4" id="KW-0472">Membrane</keyword>
<feature type="transmembrane region" description="Helical" evidence="4">
    <location>
        <begin position="98"/>
        <end position="116"/>
    </location>
</feature>
<dbReference type="Proteomes" id="UP000035909">
    <property type="component" value="Unassembled WGS sequence"/>
</dbReference>
<keyword evidence="2 4" id="KW-1133">Transmembrane helix</keyword>
<evidence type="ECO:0000256" key="2">
    <source>
        <dbReference type="ARBA" id="ARBA00022989"/>
    </source>
</evidence>
<sequence>MQKKHLIEGVIFLTYALFAMSWVSGAMMTKDIMLHYGVEDMTSATWITNAITIAKIVGNLLAAWVLIKLGPKKAFTFASLLIVAGILCAFASNYPLYVFSRLIMGFGGAFVIVYFNPIVVKYFDSQERPVVNGINAAAFNTGNLMALLLTGLMLSVFDGWQQVVSAISIASLAILVVWWVISDDFSLTGSSQASQSSTPAETYSLSDGMKEPVNWWLPIAYSGLLFCYIAVFSLFPLVPTFAVEAKYLSSIMIAAGMVGTVAGIIMAKRYPLRVPVIRYCGLAMTASAAIMITTSSPALAYAAAFLAGFFMFMPMTCLITLPQELPGMNPAKITVIFGMFWSVSYIIETILMYLAGVLADSTGNISVAASFAVACSSTFFLASFFLPETGKRAEQLSPSTRRA</sequence>
<accession>A0A0J1HIN3</accession>
<feature type="transmembrane region" description="Helical" evidence="4">
    <location>
        <begin position="46"/>
        <end position="67"/>
    </location>
</feature>
<keyword evidence="1 4" id="KW-0812">Transmembrane</keyword>
<evidence type="ECO:0000313" key="6">
    <source>
        <dbReference type="EMBL" id="KLV11481.1"/>
    </source>
</evidence>
<evidence type="ECO:0000256" key="4">
    <source>
        <dbReference type="SAM" id="Phobius"/>
    </source>
</evidence>
<keyword evidence="7" id="KW-1185">Reference proteome</keyword>
<feature type="transmembrane region" description="Helical" evidence="4">
    <location>
        <begin position="276"/>
        <end position="293"/>
    </location>
</feature>
<dbReference type="InterPro" id="IPR036259">
    <property type="entry name" value="MFS_trans_sf"/>
</dbReference>
<dbReference type="AlphaFoldDB" id="A0A0J1HIN3"/>
<dbReference type="RefSeq" id="WP_047883440.1">
    <property type="nucleotide sequence ID" value="NZ_CP071325.1"/>
</dbReference>
<name>A0A0J1HIN3_9GAMM</name>
<dbReference type="CDD" id="cd06174">
    <property type="entry name" value="MFS"/>
    <property type="match status" value="1"/>
</dbReference>
<evidence type="ECO:0000256" key="3">
    <source>
        <dbReference type="ARBA" id="ARBA00023136"/>
    </source>
</evidence>
<feature type="transmembrane region" description="Helical" evidence="4">
    <location>
        <begin position="333"/>
        <end position="359"/>
    </location>
</feature>
<dbReference type="STRING" id="320778.ABT57_01645"/>
<feature type="transmembrane region" description="Helical" evidence="4">
    <location>
        <begin position="137"/>
        <end position="157"/>
    </location>
</feature>
<feature type="transmembrane region" description="Helical" evidence="4">
    <location>
        <begin position="74"/>
        <end position="92"/>
    </location>
</feature>
<dbReference type="InterPro" id="IPR020846">
    <property type="entry name" value="MFS_dom"/>
</dbReference>
<dbReference type="Pfam" id="PF07690">
    <property type="entry name" value="MFS_1"/>
    <property type="match status" value="1"/>
</dbReference>
<dbReference type="OrthoDB" id="8595469at2"/>
<dbReference type="SUPFAM" id="SSF103473">
    <property type="entry name" value="MFS general substrate transporter"/>
    <property type="match status" value="1"/>
</dbReference>